<organism evidence="2 3">
    <name type="scientific">Pleurotus eryngii</name>
    <name type="common">Boletus of the steppes</name>
    <dbReference type="NCBI Taxonomy" id="5323"/>
    <lineage>
        <taxon>Eukaryota</taxon>
        <taxon>Fungi</taxon>
        <taxon>Dikarya</taxon>
        <taxon>Basidiomycota</taxon>
        <taxon>Agaricomycotina</taxon>
        <taxon>Agaricomycetes</taxon>
        <taxon>Agaricomycetidae</taxon>
        <taxon>Agaricales</taxon>
        <taxon>Pleurotineae</taxon>
        <taxon>Pleurotaceae</taxon>
        <taxon>Pleurotus</taxon>
    </lineage>
</organism>
<dbReference type="AlphaFoldDB" id="A0A9P5ZXN4"/>
<dbReference type="EMBL" id="MU154555">
    <property type="protein sequence ID" value="KAF9496188.1"/>
    <property type="molecule type" value="Genomic_DNA"/>
</dbReference>
<evidence type="ECO:0000313" key="2">
    <source>
        <dbReference type="EMBL" id="KAF9496188.1"/>
    </source>
</evidence>
<protein>
    <submittedName>
        <fullName evidence="2">Uncharacterized protein</fullName>
    </submittedName>
</protein>
<gene>
    <name evidence="2" type="ORF">BDN71DRAFT_1446630</name>
</gene>
<proteinExistence type="predicted"/>
<keyword evidence="3" id="KW-1185">Reference proteome</keyword>
<dbReference type="Proteomes" id="UP000807025">
    <property type="component" value="Unassembled WGS sequence"/>
</dbReference>
<reference evidence="2" key="1">
    <citation type="submission" date="2020-11" db="EMBL/GenBank/DDBJ databases">
        <authorList>
            <consortium name="DOE Joint Genome Institute"/>
            <person name="Ahrendt S."/>
            <person name="Riley R."/>
            <person name="Andreopoulos W."/>
            <person name="Labutti K."/>
            <person name="Pangilinan J."/>
            <person name="Ruiz-Duenas F.J."/>
            <person name="Barrasa J.M."/>
            <person name="Sanchez-Garcia M."/>
            <person name="Camarero S."/>
            <person name="Miyauchi S."/>
            <person name="Serrano A."/>
            <person name="Linde D."/>
            <person name="Babiker R."/>
            <person name="Drula E."/>
            <person name="Ayuso-Fernandez I."/>
            <person name="Pacheco R."/>
            <person name="Padilla G."/>
            <person name="Ferreira P."/>
            <person name="Barriuso J."/>
            <person name="Kellner H."/>
            <person name="Castanera R."/>
            <person name="Alfaro M."/>
            <person name="Ramirez L."/>
            <person name="Pisabarro A.G."/>
            <person name="Kuo A."/>
            <person name="Tritt A."/>
            <person name="Lipzen A."/>
            <person name="He G."/>
            <person name="Yan M."/>
            <person name="Ng V."/>
            <person name="Cullen D."/>
            <person name="Martin F."/>
            <person name="Rosso M.-N."/>
            <person name="Henrissat B."/>
            <person name="Hibbett D."/>
            <person name="Martinez A.T."/>
            <person name="Grigoriev I.V."/>
        </authorList>
    </citation>
    <scope>NUCLEOTIDE SEQUENCE</scope>
    <source>
        <strain evidence="2">ATCC 90797</strain>
    </source>
</reference>
<sequence>MQQQQGYQPFPYYNQALYPPQTPHLGANNGAANGHQGYGMNPYYSMQQNPYMAAAAPAPGPAQMNSAPLARPRKYTAQPEPKHNRNGFPLLRSAMKHPARPDATPLVRQRTISGKGPDGLARHRTRSNPTTVEEARPEFIPIHLYLSFHGNNELRVENGSPHAISELRRLVVTLWHPGVELDDVEGYIWRVRFVGSPWNLSGPNTMSAYDIIVQIFTLFARRGFTFRTFMKTGSSSPRLIFECTRPDKNSRFFVAYFSRTGRCITLVSPPAEVNAEIGHRLKVALPGAIESDREVEGGFRVIRLRDAYGAPLFGKHLFIAYILKIMEELNFLLEATIPLGRRISFGLGLGLGQKREIFVFKGSAGQ</sequence>
<feature type="region of interest" description="Disordered" evidence="1">
    <location>
        <begin position="109"/>
        <end position="133"/>
    </location>
</feature>
<evidence type="ECO:0000256" key="1">
    <source>
        <dbReference type="SAM" id="MobiDB-lite"/>
    </source>
</evidence>
<accession>A0A9P5ZXN4</accession>
<dbReference type="OrthoDB" id="3255427at2759"/>
<evidence type="ECO:0000313" key="3">
    <source>
        <dbReference type="Proteomes" id="UP000807025"/>
    </source>
</evidence>
<comment type="caution">
    <text evidence="2">The sequence shown here is derived from an EMBL/GenBank/DDBJ whole genome shotgun (WGS) entry which is preliminary data.</text>
</comment>
<name>A0A9P5ZXN4_PLEER</name>